<organism evidence="11 12">
    <name type="scientific">Rubellimicrobium thermophilum DSM 16684</name>
    <dbReference type="NCBI Taxonomy" id="1123069"/>
    <lineage>
        <taxon>Bacteria</taxon>
        <taxon>Pseudomonadati</taxon>
        <taxon>Pseudomonadota</taxon>
        <taxon>Alphaproteobacteria</taxon>
        <taxon>Rhodobacterales</taxon>
        <taxon>Roseobacteraceae</taxon>
        <taxon>Rubellimicrobium</taxon>
    </lineage>
</organism>
<feature type="compositionally biased region" description="Gly residues" evidence="9">
    <location>
        <begin position="199"/>
        <end position="211"/>
    </location>
</feature>
<dbReference type="AlphaFoldDB" id="S9RYY6"/>
<protein>
    <submittedName>
        <fullName evidence="11">ABC-type sugar transport system, ATPase component</fullName>
    </submittedName>
</protein>
<proteinExistence type="predicted"/>
<evidence type="ECO:0000256" key="6">
    <source>
        <dbReference type="ARBA" id="ARBA00022840"/>
    </source>
</evidence>
<dbReference type="PANTHER" id="PTHR43790">
    <property type="entry name" value="CARBOHYDRATE TRANSPORT ATP-BINDING PROTEIN MG119-RELATED"/>
    <property type="match status" value="1"/>
</dbReference>
<evidence type="ECO:0000256" key="3">
    <source>
        <dbReference type="ARBA" id="ARBA00022597"/>
    </source>
</evidence>
<evidence type="ECO:0000256" key="5">
    <source>
        <dbReference type="ARBA" id="ARBA00022741"/>
    </source>
</evidence>
<evidence type="ECO:0000256" key="1">
    <source>
        <dbReference type="ARBA" id="ARBA00022448"/>
    </source>
</evidence>
<keyword evidence="1" id="KW-0813">Transport</keyword>
<dbReference type="GO" id="GO:0005524">
    <property type="term" value="F:ATP binding"/>
    <property type="evidence" value="ECO:0007669"/>
    <property type="project" value="UniProtKB-KW"/>
</dbReference>
<sequence length="232" mass="24846">MREGEILGIAGLMGSGRTELAMSIFGRSWGRDIRGRVRIGGREIDVSTVEKALASGLAYVTEDRKALGLVLEEPIVTNITLANLAGVSRRGVLDPQAEQGVAERFRQALGIRTPGVFQRVVNLSGGNQQKVLLSKLLFTEPRVLILDEPTRGIDVGAKFEIYGIMNRLVAEGRGVVMILLGDARASGHVRPHRRDGRGAHPGGARGRGGKSGTHHVHHPAGPPEGGGRPWLK</sequence>
<evidence type="ECO:0000256" key="4">
    <source>
        <dbReference type="ARBA" id="ARBA00022737"/>
    </source>
</evidence>
<dbReference type="CDD" id="cd03215">
    <property type="entry name" value="ABC_Carb_Monos_II"/>
    <property type="match status" value="1"/>
</dbReference>
<feature type="domain" description="AAA+ ATPase" evidence="10">
    <location>
        <begin position="3"/>
        <end position="182"/>
    </location>
</feature>
<dbReference type="HOGENOM" id="CLU_1194179_0_0_5"/>
<dbReference type="STRING" id="1123069.ruthe_02854"/>
<evidence type="ECO:0000256" key="7">
    <source>
        <dbReference type="ARBA" id="ARBA00022967"/>
    </source>
</evidence>
<dbReference type="Proteomes" id="UP000015346">
    <property type="component" value="Unassembled WGS sequence"/>
</dbReference>
<keyword evidence="5" id="KW-0547">Nucleotide-binding</keyword>
<dbReference type="InterPro" id="IPR017871">
    <property type="entry name" value="ABC_transporter-like_CS"/>
</dbReference>
<dbReference type="InterPro" id="IPR027417">
    <property type="entry name" value="P-loop_NTPase"/>
</dbReference>
<accession>S9RYY6</accession>
<feature type="compositionally biased region" description="Gly residues" evidence="9">
    <location>
        <begin position="223"/>
        <end position="232"/>
    </location>
</feature>
<comment type="caution">
    <text evidence="11">The sequence shown here is derived from an EMBL/GenBank/DDBJ whole genome shotgun (WGS) entry which is preliminary data.</text>
</comment>
<keyword evidence="7" id="KW-1278">Translocase</keyword>
<feature type="region of interest" description="Disordered" evidence="9">
    <location>
        <begin position="187"/>
        <end position="232"/>
    </location>
</feature>
<evidence type="ECO:0000256" key="9">
    <source>
        <dbReference type="SAM" id="MobiDB-lite"/>
    </source>
</evidence>
<dbReference type="InterPro" id="IPR003439">
    <property type="entry name" value="ABC_transporter-like_ATP-bd"/>
</dbReference>
<keyword evidence="3 11" id="KW-0762">Sugar transport</keyword>
<dbReference type="PANTHER" id="PTHR43790:SF1">
    <property type="entry name" value="XYLOSE IMPORT ATP-BINDING PROTEIN XYLG"/>
    <property type="match status" value="1"/>
</dbReference>
<keyword evidence="6" id="KW-0067">ATP-binding</keyword>
<dbReference type="GO" id="GO:0016887">
    <property type="term" value="F:ATP hydrolysis activity"/>
    <property type="evidence" value="ECO:0007669"/>
    <property type="project" value="InterPro"/>
</dbReference>
<name>S9RYY6_9RHOB</name>
<dbReference type="SMART" id="SM00382">
    <property type="entry name" value="AAA"/>
    <property type="match status" value="1"/>
</dbReference>
<evidence type="ECO:0000259" key="10">
    <source>
        <dbReference type="SMART" id="SM00382"/>
    </source>
</evidence>
<keyword evidence="8" id="KW-0472">Membrane</keyword>
<evidence type="ECO:0000256" key="2">
    <source>
        <dbReference type="ARBA" id="ARBA00022475"/>
    </source>
</evidence>
<keyword evidence="2" id="KW-1003">Cell membrane</keyword>
<dbReference type="SUPFAM" id="SSF52540">
    <property type="entry name" value="P-loop containing nucleoside triphosphate hydrolases"/>
    <property type="match status" value="1"/>
</dbReference>
<dbReference type="InterPro" id="IPR050107">
    <property type="entry name" value="ABC_carbohydrate_import_ATPase"/>
</dbReference>
<keyword evidence="4" id="KW-0677">Repeat</keyword>
<dbReference type="PATRIC" id="fig|1123069.3.peg.2825"/>
<evidence type="ECO:0000313" key="11">
    <source>
        <dbReference type="EMBL" id="EPX83230.1"/>
    </source>
</evidence>
<reference evidence="11 12" key="1">
    <citation type="journal article" date="2013" name="Stand. Genomic Sci.">
        <title>Genome sequence of the reddish-pigmented Rubellimicrobium thermophilum type strain (DSM 16684(T)), a member of the Roseobacter clade.</title>
        <authorList>
            <person name="Fiebig A."/>
            <person name="Riedel T."/>
            <person name="Gronow S."/>
            <person name="Petersen J."/>
            <person name="Klenk H.P."/>
            <person name="Goker M."/>
        </authorList>
    </citation>
    <scope>NUCLEOTIDE SEQUENCE [LARGE SCALE GENOMIC DNA]</scope>
    <source>
        <strain evidence="11 12">DSM 16684</strain>
    </source>
</reference>
<dbReference type="Gene3D" id="3.40.50.300">
    <property type="entry name" value="P-loop containing nucleotide triphosphate hydrolases"/>
    <property type="match status" value="1"/>
</dbReference>
<dbReference type="PROSITE" id="PS00211">
    <property type="entry name" value="ABC_TRANSPORTER_1"/>
    <property type="match status" value="1"/>
</dbReference>
<dbReference type="Pfam" id="PF00005">
    <property type="entry name" value="ABC_tran"/>
    <property type="match status" value="1"/>
</dbReference>
<dbReference type="EMBL" id="AOLV01000033">
    <property type="protein sequence ID" value="EPX83230.1"/>
    <property type="molecule type" value="Genomic_DNA"/>
</dbReference>
<evidence type="ECO:0000313" key="12">
    <source>
        <dbReference type="Proteomes" id="UP000015346"/>
    </source>
</evidence>
<dbReference type="InterPro" id="IPR003593">
    <property type="entry name" value="AAA+_ATPase"/>
</dbReference>
<evidence type="ECO:0000256" key="8">
    <source>
        <dbReference type="ARBA" id="ARBA00023136"/>
    </source>
</evidence>
<gene>
    <name evidence="11" type="ORF">ruthe_02854</name>
</gene>
<keyword evidence="12" id="KW-1185">Reference proteome</keyword>